<proteinExistence type="inferred from homology"/>
<protein>
    <recommendedName>
        <fullName evidence="10">tRNA N(3)-methylcytidine methyltransferase</fullName>
        <ecNumber evidence="10">2.1.1.-</ecNumber>
    </recommendedName>
</protein>
<organism evidence="13 14">
    <name type="scientific">Mucor saturninus</name>
    <dbReference type="NCBI Taxonomy" id="64648"/>
    <lineage>
        <taxon>Eukaryota</taxon>
        <taxon>Fungi</taxon>
        <taxon>Fungi incertae sedis</taxon>
        <taxon>Mucoromycota</taxon>
        <taxon>Mucoromycotina</taxon>
        <taxon>Mucoromycetes</taxon>
        <taxon>Mucorales</taxon>
        <taxon>Mucorineae</taxon>
        <taxon>Mucoraceae</taxon>
        <taxon>Mucor</taxon>
    </lineage>
</organism>
<comment type="similarity">
    <text evidence="3 10">Belongs to the methyltransferase superfamily. METL family.</text>
</comment>
<dbReference type="GO" id="GO:0030488">
    <property type="term" value="P:tRNA methylation"/>
    <property type="evidence" value="ECO:0007669"/>
    <property type="project" value="UniProtKB-ARBA"/>
</dbReference>
<evidence type="ECO:0000256" key="8">
    <source>
        <dbReference type="ARBA" id="ARBA00023242"/>
    </source>
</evidence>
<evidence type="ECO:0000256" key="1">
    <source>
        <dbReference type="ARBA" id="ARBA00004123"/>
    </source>
</evidence>
<feature type="region of interest" description="Disordered" evidence="11">
    <location>
        <begin position="1"/>
        <end position="28"/>
    </location>
</feature>
<evidence type="ECO:0000256" key="6">
    <source>
        <dbReference type="ARBA" id="ARBA00022679"/>
    </source>
</evidence>
<feature type="domain" description="Methyltransferase type 12" evidence="12">
    <location>
        <begin position="127"/>
        <end position="228"/>
    </location>
</feature>
<sequence length="317" mass="37288">MEEIVDKGKKRTSSALDVQEEAQTEDAKFGSRLLKEENDVFSQNAWDHAEWDDEQEEKAKEKVSVQLENPVPEEEQEQYYTEPAEYWNKFYQKNENRFFKDRNWLKLEFPELFSTSEANAGKKRVFEIGCGAGNTMYPLLEQSQNPELFVYAADYSKTAVDVVLGNRKYDPSRSSAFVWDLSSSEIPKEIEPESLDMIVLIFVLSALAPEQWDQAIKNIYKMLKPGGLVMFRDYGRYDLAQLRFKKNRLLKENFYIRGDGTRVYFFTSDEIATMFKGADDKPLFEIEQNAVDRRLIVNRQRKLKMYRVWLQGKFRKL</sequence>
<evidence type="ECO:0000256" key="9">
    <source>
        <dbReference type="ARBA" id="ARBA00050646"/>
    </source>
</evidence>
<dbReference type="Gene3D" id="3.40.50.150">
    <property type="entry name" value="Vaccinia Virus protein VP39"/>
    <property type="match status" value="1"/>
</dbReference>
<evidence type="ECO:0000313" key="13">
    <source>
        <dbReference type="EMBL" id="KAG2200608.1"/>
    </source>
</evidence>
<evidence type="ECO:0000256" key="3">
    <source>
        <dbReference type="ARBA" id="ARBA00009725"/>
    </source>
</evidence>
<keyword evidence="6 10" id="KW-0808">Transferase</keyword>
<name>A0A8H7QZK7_9FUNG</name>
<evidence type="ECO:0000256" key="11">
    <source>
        <dbReference type="SAM" id="MobiDB-lite"/>
    </source>
</evidence>
<evidence type="ECO:0000259" key="12">
    <source>
        <dbReference type="Pfam" id="PF08242"/>
    </source>
</evidence>
<dbReference type="SUPFAM" id="SSF53335">
    <property type="entry name" value="S-adenosyl-L-methionine-dependent methyltransferases"/>
    <property type="match status" value="1"/>
</dbReference>
<dbReference type="GO" id="GO:0052735">
    <property type="term" value="F:tRNA (cytidine-3-)-methyltransferase activity"/>
    <property type="evidence" value="ECO:0007669"/>
    <property type="project" value="UniProtKB-ARBA"/>
</dbReference>
<dbReference type="GO" id="GO:0005737">
    <property type="term" value="C:cytoplasm"/>
    <property type="evidence" value="ECO:0007669"/>
    <property type="project" value="UniProtKB-SubCell"/>
</dbReference>
<dbReference type="GO" id="GO:0005634">
    <property type="term" value="C:nucleus"/>
    <property type="evidence" value="ECO:0007669"/>
    <property type="project" value="UniProtKB-SubCell"/>
</dbReference>
<dbReference type="PANTHER" id="PTHR22809">
    <property type="entry name" value="METHYLTRANSFERASE-RELATED"/>
    <property type="match status" value="1"/>
</dbReference>
<comment type="subcellular location">
    <subcellularLocation>
        <location evidence="2">Cytoplasm</location>
    </subcellularLocation>
    <subcellularLocation>
        <location evidence="1">Nucleus</location>
    </subcellularLocation>
</comment>
<dbReference type="OrthoDB" id="417697at2759"/>
<evidence type="ECO:0000256" key="7">
    <source>
        <dbReference type="ARBA" id="ARBA00022694"/>
    </source>
</evidence>
<dbReference type="AlphaFoldDB" id="A0A8H7QZK7"/>
<evidence type="ECO:0000256" key="2">
    <source>
        <dbReference type="ARBA" id="ARBA00004496"/>
    </source>
</evidence>
<evidence type="ECO:0000256" key="4">
    <source>
        <dbReference type="ARBA" id="ARBA00022490"/>
    </source>
</evidence>
<comment type="function">
    <text evidence="10">S-adenosyl-L-methionine-dependent methyltransferase.</text>
</comment>
<keyword evidence="7" id="KW-0819">tRNA processing</keyword>
<dbReference type="InterPro" id="IPR029063">
    <property type="entry name" value="SAM-dependent_MTases_sf"/>
</dbReference>
<keyword evidence="4" id="KW-0963">Cytoplasm</keyword>
<dbReference type="EC" id="2.1.1.-" evidence="10"/>
<keyword evidence="14" id="KW-1185">Reference proteome</keyword>
<dbReference type="FunFam" id="3.40.50.150:FF:000279">
    <property type="entry name" value="Methyltransferase-like protein"/>
    <property type="match status" value="1"/>
</dbReference>
<evidence type="ECO:0000313" key="14">
    <source>
        <dbReference type="Proteomes" id="UP000603453"/>
    </source>
</evidence>
<dbReference type="Pfam" id="PF08242">
    <property type="entry name" value="Methyltransf_12"/>
    <property type="match status" value="1"/>
</dbReference>
<dbReference type="EMBL" id="JAEPRD010000081">
    <property type="protein sequence ID" value="KAG2200608.1"/>
    <property type="molecule type" value="Genomic_DNA"/>
</dbReference>
<keyword evidence="8" id="KW-0539">Nucleus</keyword>
<reference evidence="13" key="1">
    <citation type="submission" date="2020-12" db="EMBL/GenBank/DDBJ databases">
        <title>Metabolic potential, ecology and presence of endohyphal bacteria is reflected in genomic diversity of Mucoromycotina.</title>
        <authorList>
            <person name="Muszewska A."/>
            <person name="Okrasinska A."/>
            <person name="Steczkiewicz K."/>
            <person name="Drgas O."/>
            <person name="Orlowska M."/>
            <person name="Perlinska-Lenart U."/>
            <person name="Aleksandrzak-Piekarczyk T."/>
            <person name="Szatraj K."/>
            <person name="Zielenkiewicz U."/>
            <person name="Pilsyk S."/>
            <person name="Malc E."/>
            <person name="Mieczkowski P."/>
            <person name="Kruszewska J.S."/>
            <person name="Biernat P."/>
            <person name="Pawlowska J."/>
        </authorList>
    </citation>
    <scope>NUCLEOTIDE SEQUENCE</scope>
    <source>
        <strain evidence="13">WA0000017839</strain>
    </source>
</reference>
<accession>A0A8H7QZK7</accession>
<dbReference type="CDD" id="cd02440">
    <property type="entry name" value="AdoMet_MTases"/>
    <property type="match status" value="1"/>
</dbReference>
<comment type="catalytic activity">
    <reaction evidence="9">
        <text>cytidine(32) in tRNA(Ser) + S-adenosyl-L-methionine = N(3)-methylcytidine(32) in tRNA(Ser) + S-adenosyl-L-homocysteine + H(+)</text>
        <dbReference type="Rhea" id="RHEA:50956"/>
        <dbReference type="Rhea" id="RHEA-COMP:12849"/>
        <dbReference type="Rhea" id="RHEA-COMP:12851"/>
        <dbReference type="ChEBI" id="CHEBI:15378"/>
        <dbReference type="ChEBI" id="CHEBI:57856"/>
        <dbReference type="ChEBI" id="CHEBI:59789"/>
        <dbReference type="ChEBI" id="CHEBI:74894"/>
        <dbReference type="ChEBI" id="CHEBI:82748"/>
    </reaction>
    <physiologicalReaction direction="left-to-right" evidence="9">
        <dbReference type="Rhea" id="RHEA:50957"/>
    </physiologicalReaction>
</comment>
<evidence type="ECO:0000256" key="10">
    <source>
        <dbReference type="PIRNR" id="PIRNR037755"/>
    </source>
</evidence>
<gene>
    <name evidence="13" type="ORF">INT47_007352</name>
</gene>
<dbReference type="PIRSF" id="PIRSF037755">
    <property type="entry name" value="Mettl2_prd"/>
    <property type="match status" value="1"/>
</dbReference>
<keyword evidence="5 10" id="KW-0489">Methyltransferase</keyword>
<evidence type="ECO:0000256" key="5">
    <source>
        <dbReference type="ARBA" id="ARBA00022603"/>
    </source>
</evidence>
<dbReference type="PANTHER" id="PTHR22809:SF11">
    <property type="entry name" value="TRNA N(3)-METHYLCYTIDINE METHYLTRANSFERASE METTL2"/>
    <property type="match status" value="1"/>
</dbReference>
<dbReference type="InterPro" id="IPR026113">
    <property type="entry name" value="METTL2/6/8-like"/>
</dbReference>
<dbReference type="Proteomes" id="UP000603453">
    <property type="component" value="Unassembled WGS sequence"/>
</dbReference>
<dbReference type="InterPro" id="IPR013217">
    <property type="entry name" value="Methyltransf_12"/>
</dbReference>
<comment type="caution">
    <text evidence="13">The sequence shown here is derived from an EMBL/GenBank/DDBJ whole genome shotgun (WGS) entry which is preliminary data.</text>
</comment>